<dbReference type="FunFam" id="2.170.130.10:FF:000008">
    <property type="entry name" value="SusC/RagA family TonB-linked outer membrane protein"/>
    <property type="match status" value="1"/>
</dbReference>
<dbReference type="PROSITE" id="PS52016">
    <property type="entry name" value="TONB_DEPENDENT_REC_3"/>
    <property type="match status" value="1"/>
</dbReference>
<dbReference type="NCBIfam" id="TIGR04056">
    <property type="entry name" value="OMP_RagA_SusC"/>
    <property type="match status" value="1"/>
</dbReference>
<keyword evidence="2 7" id="KW-0813">Transport</keyword>
<evidence type="ECO:0000256" key="8">
    <source>
        <dbReference type="SAM" id="Phobius"/>
    </source>
</evidence>
<dbReference type="Pfam" id="PF07715">
    <property type="entry name" value="Plug"/>
    <property type="match status" value="1"/>
</dbReference>
<accession>A0A412GTM2</accession>
<evidence type="ECO:0000259" key="9">
    <source>
        <dbReference type="Pfam" id="PF07715"/>
    </source>
</evidence>
<evidence type="ECO:0000256" key="2">
    <source>
        <dbReference type="ARBA" id="ARBA00022448"/>
    </source>
</evidence>
<dbReference type="FunFam" id="2.60.40.1120:FF:000003">
    <property type="entry name" value="Outer membrane protein Omp121"/>
    <property type="match status" value="1"/>
</dbReference>
<dbReference type="InterPro" id="IPR012910">
    <property type="entry name" value="Plug_dom"/>
</dbReference>
<keyword evidence="10" id="KW-0675">Receptor</keyword>
<dbReference type="InterPro" id="IPR039426">
    <property type="entry name" value="TonB-dep_rcpt-like"/>
</dbReference>
<keyword evidence="3 7" id="KW-1134">Transmembrane beta strand</keyword>
<evidence type="ECO:0000256" key="3">
    <source>
        <dbReference type="ARBA" id="ARBA00022452"/>
    </source>
</evidence>
<dbReference type="PROSITE" id="PS51257">
    <property type="entry name" value="PROKAR_LIPOPROTEIN"/>
    <property type="match status" value="1"/>
</dbReference>
<feature type="domain" description="TonB-dependent receptor plug" evidence="9">
    <location>
        <begin position="149"/>
        <end position="254"/>
    </location>
</feature>
<keyword evidence="8" id="KW-1133">Transmembrane helix</keyword>
<dbReference type="SUPFAM" id="SSF49464">
    <property type="entry name" value="Carboxypeptidase regulatory domain-like"/>
    <property type="match status" value="1"/>
</dbReference>
<dbReference type="Gene3D" id="2.60.40.1120">
    <property type="entry name" value="Carboxypeptidase-like, regulatory domain"/>
    <property type="match status" value="1"/>
</dbReference>
<comment type="caution">
    <text evidence="10">The sequence shown here is derived from an EMBL/GenBank/DDBJ whole genome shotgun (WGS) entry which is preliminary data.</text>
</comment>
<comment type="similarity">
    <text evidence="7">Belongs to the TonB-dependent receptor family.</text>
</comment>
<keyword evidence="5 7" id="KW-0472">Membrane</keyword>
<dbReference type="GO" id="GO:0009279">
    <property type="term" value="C:cell outer membrane"/>
    <property type="evidence" value="ECO:0007669"/>
    <property type="project" value="UniProtKB-SubCell"/>
</dbReference>
<dbReference type="RefSeq" id="WP_118483610.1">
    <property type="nucleotide sequence ID" value="NZ_QRUU01000014.1"/>
</dbReference>
<dbReference type="AlphaFoldDB" id="A0A412GTM2"/>
<keyword evidence="11" id="KW-1185">Reference proteome</keyword>
<dbReference type="EMBL" id="QRUU01000014">
    <property type="protein sequence ID" value="RGR98153.1"/>
    <property type="molecule type" value="Genomic_DNA"/>
</dbReference>
<keyword evidence="4 7" id="KW-0812">Transmembrane</keyword>
<dbReference type="InterPro" id="IPR023997">
    <property type="entry name" value="TonB-dep_OMP_SusC/RagA_CS"/>
</dbReference>
<dbReference type="InterPro" id="IPR008969">
    <property type="entry name" value="CarboxyPept-like_regulatory"/>
</dbReference>
<sequence>MKNIKTLTHSLNRKANRHFFTKELLVYSCSLGIACFPLFVLAENDINSNSFSSAQQENRIIKGKVIDEKGETLIGVSILVKGTTIGTVTDFDGNFSLEVPKNGTLVISYVGYKSQEIKVSGRTDFAITLASDNKLLDEVVVVGYGVVKKSDLTGSVGSVKSETIAAKGSTSVMESLQGQVAGVNISQSSSRAGDGFKIQIRGKSSLNEAEPLYVIDGVVCDNMDFLNPMDIEKVDVLKDASSTAIYGSRATNGVVMITTKKGASDESKATVSYDGYYGVKTVANMPDFMDGDSFLNWRFWRYLESSMDANTGQTTWNMTDANYENFWGGGSPVIKSMYQNKNYTDWTDLVTRTGAQQNHFVNITGNAKNISYRVGLGYQDEKGVLYDGYNRWNLKGAVDHKISDKVSAGFSTNMATSLKESGSNYSVLSGFRMTPTMPAYYWEGENAGQLIEQPGKDAAIYPNGGGPTSNINPLVDRENSKDDTRSYDIMANLYLQYSPIKELILKTTFSPMYSKTERGTFYNGHTQYRSGKSNMAEKYNDGVFSYTWDTQANYIKTFGDHSINVLALFSVYDQRKEGDYMGVVDMPFDVDWHNLGSGTVQNQSSYYERMTMLSYVARLNYSYKGKYMATVSSRWDGSSKFQKENRWGMFPSAALAWRISEENFMESTRNWLSNLKLRASFGVTGNNAGVGPYDTQALANIKYYYNYGGTVANGFGYTMINPDLTWEKTVEFNVGLDFGLFNNRINGTIDLYNKNSSDLLMEMQTPFELGSYTGAIISNVGKVNNKGIEIQLNTLNVQTKDWNWETSFSFARNINTIKELNGGKEDLVGNKWFIGQPIDVVYGYKYMGVCTREEAQAFANDPNMKTKFYEGEMKIYDKDGNGEINADDKMILGHCAPTWTGSFVSNLAYKNWDFSVNVYVSQGGTVYSPFMGEFTDYSQRGMNRIKMDFYIPEGAPKLAEDGSITTQETTHYGEYPFPTNGTNGKGGGSFWMSGENEDRAQNFVDNSYVKIKNITLGYTFPKNRLQKLHISNLRVFANILNPLTFTSYKGFDPEWADAEVGDGTGGVSSRSWQFGINLKF</sequence>
<dbReference type="Proteomes" id="UP000285864">
    <property type="component" value="Unassembled WGS sequence"/>
</dbReference>
<dbReference type="Gene3D" id="2.40.170.20">
    <property type="entry name" value="TonB-dependent receptor, beta-barrel domain"/>
    <property type="match status" value="1"/>
</dbReference>
<dbReference type="InterPro" id="IPR037066">
    <property type="entry name" value="Plug_dom_sf"/>
</dbReference>
<dbReference type="InterPro" id="IPR036942">
    <property type="entry name" value="Beta-barrel_TonB_sf"/>
</dbReference>
<evidence type="ECO:0000313" key="10">
    <source>
        <dbReference type="EMBL" id="RGR98153.1"/>
    </source>
</evidence>
<evidence type="ECO:0000256" key="4">
    <source>
        <dbReference type="ARBA" id="ARBA00022692"/>
    </source>
</evidence>
<proteinExistence type="inferred from homology"/>
<dbReference type="NCBIfam" id="TIGR04057">
    <property type="entry name" value="SusC_RagA_signa"/>
    <property type="match status" value="1"/>
</dbReference>
<keyword evidence="6 7" id="KW-0998">Cell outer membrane</keyword>
<protein>
    <submittedName>
        <fullName evidence="10">TonB-dependent receptor</fullName>
    </submittedName>
</protein>
<organism evidence="10 11">
    <name type="scientific">Phocaeicola coprocola</name>
    <dbReference type="NCBI Taxonomy" id="310298"/>
    <lineage>
        <taxon>Bacteria</taxon>
        <taxon>Pseudomonadati</taxon>
        <taxon>Bacteroidota</taxon>
        <taxon>Bacteroidia</taxon>
        <taxon>Bacteroidales</taxon>
        <taxon>Bacteroidaceae</taxon>
        <taxon>Phocaeicola</taxon>
    </lineage>
</organism>
<name>A0A412GTM2_9BACT</name>
<dbReference type="Pfam" id="PF13715">
    <property type="entry name" value="CarbopepD_reg_2"/>
    <property type="match status" value="1"/>
</dbReference>
<dbReference type="InterPro" id="IPR023996">
    <property type="entry name" value="TonB-dep_OMP_SusC/RagA"/>
</dbReference>
<dbReference type="Gene3D" id="2.170.130.10">
    <property type="entry name" value="TonB-dependent receptor, plug domain"/>
    <property type="match status" value="1"/>
</dbReference>
<evidence type="ECO:0000256" key="7">
    <source>
        <dbReference type="PROSITE-ProRule" id="PRU01360"/>
    </source>
</evidence>
<feature type="transmembrane region" description="Helical" evidence="8">
    <location>
        <begin position="24"/>
        <end position="42"/>
    </location>
</feature>
<evidence type="ECO:0000256" key="1">
    <source>
        <dbReference type="ARBA" id="ARBA00004571"/>
    </source>
</evidence>
<reference evidence="10 11" key="1">
    <citation type="submission" date="2018-08" db="EMBL/GenBank/DDBJ databases">
        <title>A genome reference for cultivated species of the human gut microbiota.</title>
        <authorList>
            <person name="Zou Y."/>
            <person name="Xue W."/>
            <person name="Luo G."/>
        </authorList>
    </citation>
    <scope>NUCLEOTIDE SEQUENCE [LARGE SCALE GENOMIC DNA]</scope>
    <source>
        <strain evidence="10 11">AF24-2</strain>
    </source>
</reference>
<evidence type="ECO:0000256" key="6">
    <source>
        <dbReference type="ARBA" id="ARBA00023237"/>
    </source>
</evidence>
<evidence type="ECO:0000256" key="5">
    <source>
        <dbReference type="ARBA" id="ARBA00023136"/>
    </source>
</evidence>
<dbReference type="SUPFAM" id="SSF56935">
    <property type="entry name" value="Porins"/>
    <property type="match status" value="1"/>
</dbReference>
<evidence type="ECO:0000313" key="11">
    <source>
        <dbReference type="Proteomes" id="UP000285864"/>
    </source>
</evidence>
<gene>
    <name evidence="10" type="ORF">DWY20_04905</name>
</gene>
<comment type="subcellular location">
    <subcellularLocation>
        <location evidence="1 7">Cell outer membrane</location>
        <topology evidence="1 7">Multi-pass membrane protein</topology>
    </subcellularLocation>
</comment>